<organism evidence="3 4">
    <name type="scientific">Pseudonocardia bannensis</name>
    <dbReference type="NCBI Taxonomy" id="630973"/>
    <lineage>
        <taxon>Bacteria</taxon>
        <taxon>Bacillati</taxon>
        <taxon>Actinomycetota</taxon>
        <taxon>Actinomycetes</taxon>
        <taxon>Pseudonocardiales</taxon>
        <taxon>Pseudonocardiaceae</taxon>
        <taxon>Pseudonocardia</taxon>
    </lineage>
</organism>
<feature type="compositionally biased region" description="Low complexity" evidence="1">
    <location>
        <begin position="93"/>
        <end position="105"/>
    </location>
</feature>
<evidence type="ECO:0000313" key="3">
    <source>
        <dbReference type="EMBL" id="NMH93413.1"/>
    </source>
</evidence>
<feature type="chain" id="PRO_5038995647" evidence="2">
    <location>
        <begin position="34"/>
        <end position="118"/>
    </location>
</feature>
<sequence>MRTSSPGRVPAAVLLVPLLVLVALLAGPSAAAAHPAPAASPTVSVTGMAPNGGDAVRTVLAGPIGPAKILQLPATTPDEIGTPEPVTVLVRPGPVPGGVDAGHPGAQRSRAPPEVVAR</sequence>
<dbReference type="RefSeq" id="WP_169414112.1">
    <property type="nucleotide sequence ID" value="NZ_JAAXKZ010000067.1"/>
</dbReference>
<feature type="region of interest" description="Disordered" evidence="1">
    <location>
        <begin position="93"/>
        <end position="118"/>
    </location>
</feature>
<evidence type="ECO:0000313" key="4">
    <source>
        <dbReference type="Proteomes" id="UP000586918"/>
    </source>
</evidence>
<reference evidence="3 4" key="1">
    <citation type="submission" date="2020-04" db="EMBL/GenBank/DDBJ databases">
        <authorList>
            <person name="Klaysubun C."/>
            <person name="Duangmal K."/>
            <person name="Lipun K."/>
        </authorList>
    </citation>
    <scope>NUCLEOTIDE SEQUENCE [LARGE SCALE GENOMIC DNA]</scope>
    <source>
        <strain evidence="3 4">DSM 45300</strain>
    </source>
</reference>
<protein>
    <submittedName>
        <fullName evidence="3">Uncharacterized protein</fullName>
    </submittedName>
</protein>
<gene>
    <name evidence="3" type="ORF">HF519_17890</name>
</gene>
<accession>A0A848DLJ2</accession>
<dbReference type="EMBL" id="JAAXKZ010000067">
    <property type="protein sequence ID" value="NMH93413.1"/>
    <property type="molecule type" value="Genomic_DNA"/>
</dbReference>
<keyword evidence="4" id="KW-1185">Reference proteome</keyword>
<evidence type="ECO:0000256" key="1">
    <source>
        <dbReference type="SAM" id="MobiDB-lite"/>
    </source>
</evidence>
<feature type="signal peptide" evidence="2">
    <location>
        <begin position="1"/>
        <end position="33"/>
    </location>
</feature>
<comment type="caution">
    <text evidence="3">The sequence shown here is derived from an EMBL/GenBank/DDBJ whole genome shotgun (WGS) entry which is preliminary data.</text>
</comment>
<dbReference type="AlphaFoldDB" id="A0A848DLJ2"/>
<proteinExistence type="predicted"/>
<dbReference type="Proteomes" id="UP000586918">
    <property type="component" value="Unassembled WGS sequence"/>
</dbReference>
<evidence type="ECO:0000256" key="2">
    <source>
        <dbReference type="SAM" id="SignalP"/>
    </source>
</evidence>
<name>A0A848DLJ2_9PSEU</name>
<keyword evidence="2" id="KW-0732">Signal</keyword>